<dbReference type="SUPFAM" id="SSF55874">
    <property type="entry name" value="ATPase domain of HSP90 chaperone/DNA topoisomerase II/histidine kinase"/>
    <property type="match status" value="1"/>
</dbReference>
<evidence type="ECO:0000256" key="3">
    <source>
        <dbReference type="ARBA" id="ARBA00022553"/>
    </source>
</evidence>
<dbReference type="PANTHER" id="PTHR43711:SF1">
    <property type="entry name" value="HISTIDINE KINASE 1"/>
    <property type="match status" value="1"/>
</dbReference>
<evidence type="ECO:0000256" key="5">
    <source>
        <dbReference type="ARBA" id="ARBA00022777"/>
    </source>
</evidence>
<dbReference type="PRINTS" id="PR00344">
    <property type="entry name" value="BCTRLSENSOR"/>
</dbReference>
<dbReference type="AlphaFoldDB" id="A0A1J1A9V4"/>
<reference evidence="11" key="1">
    <citation type="submission" date="2016-08" db="EMBL/GenBank/DDBJ databases">
        <title>Discovery of first anaerobic lithoheterotrophic haloarchae widely represented in hypersaline habitats.</title>
        <authorList>
            <person name="Sorokin D.Y."/>
            <person name="Kublanov I.V."/>
            <person name="Roman P."/>
            <person name="Sinninghe Damste J.S."/>
            <person name="Golyshin P.N."/>
            <person name="Rojo D."/>
            <person name="Ciordia S."/>
            <person name="Mena Md.C."/>
            <person name="Ferrer M."/>
            <person name="Smedile F."/>
            <person name="Messina E."/>
            <person name="La Cono V."/>
            <person name="Yakimov M.M."/>
        </authorList>
    </citation>
    <scope>NUCLEOTIDE SEQUENCE [LARGE SCALE GENOMIC DNA]</scope>
    <source>
        <strain evidence="11">HSR6</strain>
    </source>
</reference>
<evidence type="ECO:0000259" key="9">
    <source>
        <dbReference type="PROSITE" id="PS50112"/>
    </source>
</evidence>
<dbReference type="Pfam" id="PF08448">
    <property type="entry name" value="PAS_4"/>
    <property type="match status" value="1"/>
</dbReference>
<dbReference type="InterPro" id="IPR036097">
    <property type="entry name" value="HisK_dim/P_sf"/>
</dbReference>
<feature type="region of interest" description="Disordered" evidence="7">
    <location>
        <begin position="1"/>
        <end position="21"/>
    </location>
</feature>
<dbReference type="SUPFAM" id="SSF55781">
    <property type="entry name" value="GAF domain-like"/>
    <property type="match status" value="1"/>
</dbReference>
<feature type="compositionally biased region" description="Basic and acidic residues" evidence="7">
    <location>
        <begin position="1"/>
        <end position="13"/>
    </location>
</feature>
<dbReference type="GeneID" id="30416977"/>
<dbReference type="InterPro" id="IPR000014">
    <property type="entry name" value="PAS"/>
</dbReference>
<dbReference type="KEGG" id="hhsr:HSR6_0453"/>
<protein>
    <recommendedName>
        <fullName evidence="2">histidine kinase</fullName>
        <ecNumber evidence="2">2.7.13.3</ecNumber>
    </recommendedName>
</protein>
<keyword evidence="11" id="KW-1185">Reference proteome</keyword>
<feature type="domain" description="PAS" evidence="9">
    <location>
        <begin position="303"/>
        <end position="382"/>
    </location>
</feature>
<evidence type="ECO:0000256" key="6">
    <source>
        <dbReference type="ARBA" id="ARBA00023012"/>
    </source>
</evidence>
<dbReference type="CDD" id="cd00130">
    <property type="entry name" value="PAS"/>
    <property type="match status" value="2"/>
</dbReference>
<dbReference type="InterPro" id="IPR035965">
    <property type="entry name" value="PAS-like_dom_sf"/>
</dbReference>
<evidence type="ECO:0000313" key="11">
    <source>
        <dbReference type="Proteomes" id="UP000186165"/>
    </source>
</evidence>
<dbReference type="InterPro" id="IPR029016">
    <property type="entry name" value="GAF-like_dom_sf"/>
</dbReference>
<comment type="catalytic activity">
    <reaction evidence="1">
        <text>ATP + protein L-histidine = ADP + protein N-phospho-L-histidine.</text>
        <dbReference type="EC" id="2.7.13.3"/>
    </reaction>
</comment>
<evidence type="ECO:0000256" key="2">
    <source>
        <dbReference type="ARBA" id="ARBA00012438"/>
    </source>
</evidence>
<dbReference type="SMART" id="SM00388">
    <property type="entry name" value="HisKA"/>
    <property type="match status" value="1"/>
</dbReference>
<keyword evidence="3" id="KW-0597">Phosphoprotein</keyword>
<sequence>MRDNCGEEGDRATNRKPSGSDLASIPLPYQILSKTGTIQQVNRAWLDRLGYEREAVIGRPFVEFLMPDSVETFRDAFSTLADRDQVADVELTLRHAGGKGFTVRFEGRAKYVNGEHTDTHCQFHEIQAERDRRLQNHQSKIEVLHEVAMDMQAAASEAEVFRALVEAAEDILQFDIAIADVAEDGYLLTQAVSSDVPVDAYFDRVPIDDESKLGTRTYRSGESSLVRDLDQSDATEVENEFRSALTVPIGEYGVFQAVDREPGAFDETDLDLAELLVSHVRNALARLEHVETLRHRTASLSRERNRLAAVFEAIPEPVAHVEYETESPTVVAVNSAFERTFGYESAGIEGRSLNELIVPPDHRESARKIDGTAATERTVEREVVRRTTEGDRTFRLRSSLLDAGVNTEALAIYVDLTEQKEREQKLKRENERLERFASIVAHDLRSPLTVASGRLDLAAETCESEHLGAVEEAIERTDAIIDDVLTLTREGRTVEPEEREPIELADLVPICWETVDAPAATLDVKTTATLAADRGRLRRALENLFWNAVEHAGSEVTVTVGDLDDGFYVEDDGPGIPAEDRETVFESGYTTSRDGTGLGLDIVADIVEAHGWTVELETATNGGARFEIRTGD</sequence>
<dbReference type="Proteomes" id="UP000186165">
    <property type="component" value="Chromosome"/>
</dbReference>
<dbReference type="Gene3D" id="3.30.565.10">
    <property type="entry name" value="Histidine kinase-like ATPase, C-terminal domain"/>
    <property type="match status" value="1"/>
</dbReference>
<dbReference type="InterPro" id="IPR005467">
    <property type="entry name" value="His_kinase_dom"/>
</dbReference>
<dbReference type="SUPFAM" id="SSF47384">
    <property type="entry name" value="Homodimeric domain of signal transducing histidine kinase"/>
    <property type="match status" value="1"/>
</dbReference>
<dbReference type="NCBIfam" id="TIGR00229">
    <property type="entry name" value="sensory_box"/>
    <property type="match status" value="2"/>
</dbReference>
<dbReference type="InterPro" id="IPR050736">
    <property type="entry name" value="Sensor_HK_Regulatory"/>
</dbReference>
<dbReference type="Pfam" id="PF13185">
    <property type="entry name" value="GAF_2"/>
    <property type="match status" value="1"/>
</dbReference>
<dbReference type="PANTHER" id="PTHR43711">
    <property type="entry name" value="TWO-COMPONENT HISTIDINE KINASE"/>
    <property type="match status" value="1"/>
</dbReference>
<feature type="domain" description="Histidine kinase" evidence="8">
    <location>
        <begin position="439"/>
        <end position="632"/>
    </location>
</feature>
<dbReference type="InterPro" id="IPR036890">
    <property type="entry name" value="HATPase_C_sf"/>
</dbReference>
<dbReference type="Pfam" id="PF00512">
    <property type="entry name" value="HisKA"/>
    <property type="match status" value="1"/>
</dbReference>
<dbReference type="Gene3D" id="3.30.450.20">
    <property type="entry name" value="PAS domain"/>
    <property type="match status" value="2"/>
</dbReference>
<proteinExistence type="predicted"/>
<dbReference type="InterPro" id="IPR003018">
    <property type="entry name" value="GAF"/>
</dbReference>
<dbReference type="InterPro" id="IPR013656">
    <property type="entry name" value="PAS_4"/>
</dbReference>
<keyword evidence="4" id="KW-0808">Transferase</keyword>
<dbReference type="Gene3D" id="3.30.450.40">
    <property type="match status" value="1"/>
</dbReference>
<dbReference type="CDD" id="cd00075">
    <property type="entry name" value="HATPase"/>
    <property type="match status" value="1"/>
</dbReference>
<dbReference type="Gene3D" id="1.10.287.130">
    <property type="match status" value="1"/>
</dbReference>
<dbReference type="PROSITE" id="PS50109">
    <property type="entry name" value="HIS_KIN"/>
    <property type="match status" value="1"/>
</dbReference>
<name>A0A1J1A9V4_9EURY</name>
<evidence type="ECO:0000259" key="8">
    <source>
        <dbReference type="PROSITE" id="PS50109"/>
    </source>
</evidence>
<dbReference type="PROSITE" id="PS50112">
    <property type="entry name" value="PAS"/>
    <property type="match status" value="2"/>
</dbReference>
<dbReference type="OrthoDB" id="8127at2157"/>
<dbReference type="SUPFAM" id="SSF55785">
    <property type="entry name" value="PYP-like sensor domain (PAS domain)"/>
    <property type="match status" value="2"/>
</dbReference>
<dbReference type="CDD" id="cd00082">
    <property type="entry name" value="HisKA"/>
    <property type="match status" value="1"/>
</dbReference>
<evidence type="ECO:0000256" key="1">
    <source>
        <dbReference type="ARBA" id="ARBA00000085"/>
    </source>
</evidence>
<dbReference type="EC" id="2.7.13.3" evidence="2"/>
<dbReference type="SMART" id="SM00387">
    <property type="entry name" value="HATPase_c"/>
    <property type="match status" value="1"/>
</dbReference>
<dbReference type="Pfam" id="PF13426">
    <property type="entry name" value="PAS_9"/>
    <property type="match status" value="1"/>
</dbReference>
<evidence type="ECO:0000256" key="4">
    <source>
        <dbReference type="ARBA" id="ARBA00022679"/>
    </source>
</evidence>
<keyword evidence="6" id="KW-0902">Two-component regulatory system</keyword>
<gene>
    <name evidence="10" type="ORF">HSR6_0453</name>
</gene>
<dbReference type="Pfam" id="PF02518">
    <property type="entry name" value="HATPase_c"/>
    <property type="match status" value="1"/>
</dbReference>
<feature type="domain" description="PAS" evidence="9">
    <location>
        <begin position="22"/>
        <end position="84"/>
    </location>
</feature>
<evidence type="ECO:0000256" key="7">
    <source>
        <dbReference type="SAM" id="MobiDB-lite"/>
    </source>
</evidence>
<dbReference type="InterPro" id="IPR003661">
    <property type="entry name" value="HisK_dim/P_dom"/>
</dbReference>
<dbReference type="InterPro" id="IPR003594">
    <property type="entry name" value="HATPase_dom"/>
</dbReference>
<accession>A0A1J1A9V4</accession>
<dbReference type="SMART" id="SM00091">
    <property type="entry name" value="PAS"/>
    <property type="match status" value="2"/>
</dbReference>
<dbReference type="GO" id="GO:0000155">
    <property type="term" value="F:phosphorelay sensor kinase activity"/>
    <property type="evidence" value="ECO:0007669"/>
    <property type="project" value="InterPro"/>
</dbReference>
<keyword evidence="5 10" id="KW-0418">Kinase</keyword>
<organism evidence="10 11">
    <name type="scientific">Halodesulfurarchaeum formicicum</name>
    <dbReference type="NCBI Taxonomy" id="1873524"/>
    <lineage>
        <taxon>Archaea</taxon>
        <taxon>Methanobacteriati</taxon>
        <taxon>Methanobacteriota</taxon>
        <taxon>Stenosarchaea group</taxon>
        <taxon>Halobacteria</taxon>
        <taxon>Halobacteriales</taxon>
        <taxon>Halobacteriaceae</taxon>
        <taxon>Halodesulfurarchaeum</taxon>
    </lineage>
</organism>
<dbReference type="InterPro" id="IPR004358">
    <property type="entry name" value="Sig_transdc_His_kin-like_C"/>
</dbReference>
<evidence type="ECO:0000313" key="10">
    <source>
        <dbReference type="EMBL" id="APE94918.1"/>
    </source>
</evidence>
<dbReference type="EMBL" id="CP016804">
    <property type="protein sequence ID" value="APE94918.1"/>
    <property type="molecule type" value="Genomic_DNA"/>
</dbReference>
<dbReference type="RefSeq" id="WP_071932677.1">
    <property type="nucleotide sequence ID" value="NZ_CP016804.1"/>
</dbReference>